<dbReference type="InterPro" id="IPR015168">
    <property type="entry name" value="SsuA/THI5"/>
</dbReference>
<protein>
    <submittedName>
        <fullName evidence="6">Taurine transport system periplasmic protein</fullName>
        <ecNumber evidence="6">2.7.1.-</ecNumber>
    </submittedName>
</protein>
<evidence type="ECO:0000313" key="6">
    <source>
        <dbReference type="EMBL" id="ADE39682.1"/>
    </source>
</evidence>
<dbReference type="GO" id="GO:0042597">
    <property type="term" value="C:periplasmic space"/>
    <property type="evidence" value="ECO:0007669"/>
    <property type="project" value="UniProtKB-SubCell"/>
</dbReference>
<dbReference type="GO" id="GO:0042918">
    <property type="term" value="P:alkanesulfonate transmembrane transport"/>
    <property type="evidence" value="ECO:0007669"/>
    <property type="project" value="TreeGrafter"/>
</dbReference>
<sequence length="326" mass="34136">MKKILGTVMAMTVGAMALTTATVSHAADSVNVAFFLEWATPNQIAKVDKAYDEAMGVDVNWTNFDSGVQMSEAMLAGDIDIAYSQGLAPFVTAIQQGAPLKMVGIAVIYEANDCFVKNGLGITSANASELEGKTVAVPLNTMADFSFRKQMAALDVDTSTMTIVDQVPADGAASLRDGSVDMACIFGGASAAAAGEVGKPIMSSQEKMDAGIGSFDVVSVTESFAKENPDLLRTFLEVTDEANAAWMASDAQLRKVAADAGMDLKTTKDQMAGFVFPSVGEQLSDYFGKDGIAAAAAESLGLVFKKPGAWNVDQKIAKVITGEFLN</sequence>
<dbReference type="RefSeq" id="WP_013046309.1">
    <property type="nucleotide sequence ID" value="NC_014010.1"/>
</dbReference>
<evidence type="ECO:0000256" key="3">
    <source>
        <dbReference type="ARBA" id="ARBA00022729"/>
    </source>
</evidence>
<evidence type="ECO:0000256" key="1">
    <source>
        <dbReference type="ARBA" id="ARBA00004418"/>
    </source>
</evidence>
<dbReference type="Proteomes" id="UP000007460">
    <property type="component" value="Chromosome"/>
</dbReference>
<dbReference type="EC" id="2.7.1.-" evidence="6"/>
<dbReference type="AlphaFoldDB" id="D5BTT5"/>
<feature type="domain" description="SsuA/THI5-like" evidence="5">
    <location>
        <begin position="48"/>
        <end position="248"/>
    </location>
</feature>
<keyword evidence="7" id="KW-1185">Reference proteome</keyword>
<feature type="chain" id="PRO_5003069655" evidence="4">
    <location>
        <begin position="27"/>
        <end position="326"/>
    </location>
</feature>
<dbReference type="Gene3D" id="3.40.190.10">
    <property type="entry name" value="Periplasmic binding protein-like II"/>
    <property type="match status" value="2"/>
</dbReference>
<dbReference type="KEGG" id="apb:SAR116_1439"/>
<accession>D5BTT5</accession>
<dbReference type="HOGENOM" id="CLU_028871_3_1_5"/>
<comment type="similarity">
    <text evidence="2">Belongs to the bacterial solute-binding protein SsuA/TauA family.</text>
</comment>
<keyword evidence="3 4" id="KW-0732">Signal</keyword>
<evidence type="ECO:0000259" key="5">
    <source>
        <dbReference type="Pfam" id="PF09084"/>
    </source>
</evidence>
<dbReference type="eggNOG" id="COG4521">
    <property type="taxonomic scope" value="Bacteria"/>
</dbReference>
<reference evidence="6 7" key="1">
    <citation type="journal article" date="2010" name="J. Bacteriol.">
        <title>Complete genome sequence of "Candidatus Puniceispirillum marinum" IMCC1322, a representative of the SAR116 clade in the Alphaproteobacteria.</title>
        <authorList>
            <person name="Oh H.M."/>
            <person name="Kwon K.K."/>
            <person name="Kang I."/>
            <person name="Kang S.G."/>
            <person name="Lee J.H."/>
            <person name="Kim S.J."/>
            <person name="Cho J.C."/>
        </authorList>
    </citation>
    <scope>NUCLEOTIDE SEQUENCE [LARGE SCALE GENOMIC DNA]</scope>
    <source>
        <strain evidence="6 7">IMCC1322</strain>
    </source>
</reference>
<dbReference type="PANTHER" id="PTHR30024">
    <property type="entry name" value="ALIPHATIC SULFONATES-BINDING PROTEIN-RELATED"/>
    <property type="match status" value="1"/>
</dbReference>
<dbReference type="OrthoDB" id="7374754at2"/>
<dbReference type="STRING" id="488538.SAR116_1439"/>
<organism evidence="6 7">
    <name type="scientific">Puniceispirillum marinum (strain IMCC1322)</name>
    <dbReference type="NCBI Taxonomy" id="488538"/>
    <lineage>
        <taxon>Bacteria</taxon>
        <taxon>Pseudomonadati</taxon>
        <taxon>Pseudomonadota</taxon>
        <taxon>Alphaproteobacteria</taxon>
        <taxon>Candidatus Puniceispirillales</taxon>
        <taxon>Candidatus Puniceispirillaceae</taxon>
        <taxon>Candidatus Puniceispirillum</taxon>
    </lineage>
</organism>
<gene>
    <name evidence="6" type="ordered locus">SAR116_1439</name>
</gene>
<dbReference type="PANTHER" id="PTHR30024:SF47">
    <property type="entry name" value="TAURINE-BINDING PERIPLASMIC PROTEIN"/>
    <property type="match status" value="1"/>
</dbReference>
<name>D5BTT5_PUNMI</name>
<proteinExistence type="inferred from homology"/>
<comment type="subcellular location">
    <subcellularLocation>
        <location evidence="1">Periplasm</location>
    </subcellularLocation>
</comment>
<dbReference type="SUPFAM" id="SSF53850">
    <property type="entry name" value="Periplasmic binding protein-like II"/>
    <property type="match status" value="1"/>
</dbReference>
<dbReference type="GO" id="GO:0016740">
    <property type="term" value="F:transferase activity"/>
    <property type="evidence" value="ECO:0007669"/>
    <property type="project" value="UniProtKB-KW"/>
</dbReference>
<feature type="signal peptide" evidence="4">
    <location>
        <begin position="1"/>
        <end position="26"/>
    </location>
</feature>
<evidence type="ECO:0000256" key="2">
    <source>
        <dbReference type="ARBA" id="ARBA00010742"/>
    </source>
</evidence>
<keyword evidence="6" id="KW-0808">Transferase</keyword>
<evidence type="ECO:0000256" key="4">
    <source>
        <dbReference type="SAM" id="SignalP"/>
    </source>
</evidence>
<dbReference type="Pfam" id="PF09084">
    <property type="entry name" value="NMT1"/>
    <property type="match status" value="1"/>
</dbReference>
<evidence type="ECO:0000313" key="7">
    <source>
        <dbReference type="Proteomes" id="UP000007460"/>
    </source>
</evidence>
<dbReference type="EMBL" id="CP001751">
    <property type="protein sequence ID" value="ADE39682.1"/>
    <property type="molecule type" value="Genomic_DNA"/>
</dbReference>